<sequence>MPREPSITYEEVAAIADTIKATGGKPSPRQIRERHGSGSLGTIHRLFQQWETGQGGHAERSAALPAPLQRAVLDFIAHEVAAARADLEAKLADALAAANDLATENERQARRVDTLEDTSEVLRGEKATLTGKVAQMAADLDAARDEAARERQAAEITRTELAKANLRLEAIPGLEKDIERLRKSIDAERAARTDAERLAATSEAKAAGLADRLADAHERHRQAVASLEGQLQEQKQRSMNFETELSATRKEARELATKLAEVMGELEGSRARNVPRRDADMNPAPRAETRDS</sequence>
<reference evidence="3 4" key="1">
    <citation type="submission" date="2019-12" db="EMBL/GenBank/DDBJ databases">
        <title>Comparative genomics gives insights into the taxonomy of the Azoarcus-Aromatoleum group and reveals separate origins of nif in the plant-associated Azoarcus and non-plant-associated Aromatoleum sub-groups.</title>
        <authorList>
            <person name="Lafos M."/>
            <person name="Maluk M."/>
            <person name="Batista M."/>
            <person name="Junghare M."/>
            <person name="Carmona M."/>
            <person name="Faoro H."/>
            <person name="Cruz L.M."/>
            <person name="Battistoni F."/>
            <person name="De Souza E."/>
            <person name="Pedrosa F."/>
            <person name="Chen W.-M."/>
            <person name="Poole P.S."/>
            <person name="Dixon R.A."/>
            <person name="James E.K."/>
        </authorList>
    </citation>
    <scope>NUCLEOTIDE SEQUENCE [LARGE SCALE GENOMIC DNA]</scope>
    <source>
        <strain evidence="3 4">Td21</strain>
    </source>
</reference>
<feature type="compositionally biased region" description="Polar residues" evidence="1">
    <location>
        <begin position="229"/>
        <end position="246"/>
    </location>
</feature>
<evidence type="ECO:0000313" key="4">
    <source>
        <dbReference type="Proteomes" id="UP000623795"/>
    </source>
</evidence>
<keyword evidence="4" id="KW-1185">Reference proteome</keyword>
<gene>
    <name evidence="3" type="ORF">GPA22_00940</name>
</gene>
<feature type="compositionally biased region" description="Basic and acidic residues" evidence="1">
    <location>
        <begin position="247"/>
        <end position="256"/>
    </location>
</feature>
<dbReference type="RefSeq" id="WP_169254214.1">
    <property type="nucleotide sequence ID" value="NZ_WTVN01000001.1"/>
</dbReference>
<feature type="domain" description="KfrA N-terminal DNA-binding" evidence="2">
    <location>
        <begin position="8"/>
        <end position="117"/>
    </location>
</feature>
<accession>A0ABX1PS79</accession>
<proteinExistence type="predicted"/>
<feature type="region of interest" description="Disordered" evidence="1">
    <location>
        <begin position="209"/>
        <end position="292"/>
    </location>
</feature>
<dbReference type="Proteomes" id="UP000623795">
    <property type="component" value="Unassembled WGS sequence"/>
</dbReference>
<dbReference type="EMBL" id="WTVN01000001">
    <property type="protein sequence ID" value="NMG42303.1"/>
    <property type="molecule type" value="Genomic_DNA"/>
</dbReference>
<evidence type="ECO:0000259" key="2">
    <source>
        <dbReference type="Pfam" id="PF11740"/>
    </source>
</evidence>
<evidence type="ECO:0000313" key="3">
    <source>
        <dbReference type="EMBL" id="NMG42303.1"/>
    </source>
</evidence>
<organism evidence="3 4">
    <name type="scientific">Aromatoleum toluvorans</name>
    <dbReference type="NCBI Taxonomy" id="92002"/>
    <lineage>
        <taxon>Bacteria</taxon>
        <taxon>Pseudomonadati</taxon>
        <taxon>Pseudomonadota</taxon>
        <taxon>Betaproteobacteria</taxon>
        <taxon>Rhodocyclales</taxon>
        <taxon>Rhodocyclaceae</taxon>
        <taxon>Aromatoleum</taxon>
    </lineage>
</organism>
<evidence type="ECO:0000256" key="1">
    <source>
        <dbReference type="SAM" id="MobiDB-lite"/>
    </source>
</evidence>
<dbReference type="Pfam" id="PF11740">
    <property type="entry name" value="KfrA_N"/>
    <property type="match status" value="1"/>
</dbReference>
<feature type="compositionally biased region" description="Basic and acidic residues" evidence="1">
    <location>
        <begin position="267"/>
        <end position="280"/>
    </location>
</feature>
<protein>
    <submittedName>
        <fullName evidence="3">Mucin-associated surface protein</fullName>
    </submittedName>
</protein>
<comment type="caution">
    <text evidence="3">The sequence shown here is derived from an EMBL/GenBank/DDBJ whole genome shotgun (WGS) entry which is preliminary data.</text>
</comment>
<dbReference type="InterPro" id="IPR021104">
    <property type="entry name" value="KfrA_DNA-bd_N"/>
</dbReference>
<name>A0ABX1PS79_9RHOO</name>